<evidence type="ECO:0000313" key="2">
    <source>
        <dbReference type="EMBL" id="GGW86922.1"/>
    </source>
</evidence>
<dbReference type="AlphaFoldDB" id="A0A918JMC4"/>
<evidence type="ECO:0000313" key="3">
    <source>
        <dbReference type="Proteomes" id="UP000631300"/>
    </source>
</evidence>
<proteinExistence type="predicted"/>
<dbReference type="Proteomes" id="UP000631300">
    <property type="component" value="Unassembled WGS sequence"/>
</dbReference>
<comment type="caution">
    <text evidence="2">The sequence shown here is derived from an EMBL/GenBank/DDBJ whole genome shotgun (WGS) entry which is preliminary data.</text>
</comment>
<name>A0A918JMC4_9ALTE</name>
<sequence>MRSNAKQSLDLDARFCHLLSVGHLGPIKGHQDTLEAIASLPENVRTSLRLHIAGSGSEQEQAAITSKVEALGLQQEVSLLGQITNVSDWMTACDLFILPSHEEAFGLVFIEAGAKGLATIATRVGGIPDIIEHQETGLLVPPKTPSALSDAIRQLTENADLRQTMGQKAHKRVASRFSTDNMINQYLAIFNRVSS</sequence>
<protein>
    <recommendedName>
        <fullName evidence="1">Glycosyl transferase family 1 domain-containing protein</fullName>
    </recommendedName>
</protein>
<dbReference type="EMBL" id="BMXP01000004">
    <property type="protein sequence ID" value="GGW86922.1"/>
    <property type="molecule type" value="Genomic_DNA"/>
</dbReference>
<reference evidence="2" key="2">
    <citation type="submission" date="2020-09" db="EMBL/GenBank/DDBJ databases">
        <authorList>
            <person name="Sun Q."/>
            <person name="Kim S."/>
        </authorList>
    </citation>
    <scope>NUCLEOTIDE SEQUENCE</scope>
    <source>
        <strain evidence="2">KCTC 22164</strain>
    </source>
</reference>
<dbReference type="GO" id="GO:1901135">
    <property type="term" value="P:carbohydrate derivative metabolic process"/>
    <property type="evidence" value="ECO:0007669"/>
    <property type="project" value="UniProtKB-ARBA"/>
</dbReference>
<dbReference type="InterPro" id="IPR001296">
    <property type="entry name" value="Glyco_trans_1"/>
</dbReference>
<keyword evidence="3" id="KW-1185">Reference proteome</keyword>
<dbReference type="PANTHER" id="PTHR12526">
    <property type="entry name" value="GLYCOSYLTRANSFERASE"/>
    <property type="match status" value="1"/>
</dbReference>
<dbReference type="Pfam" id="PF00534">
    <property type="entry name" value="Glycos_transf_1"/>
    <property type="match status" value="1"/>
</dbReference>
<dbReference type="SUPFAM" id="SSF53756">
    <property type="entry name" value="UDP-Glycosyltransferase/glycogen phosphorylase"/>
    <property type="match status" value="1"/>
</dbReference>
<feature type="domain" description="Glycosyl transferase family 1" evidence="1">
    <location>
        <begin position="9"/>
        <end position="172"/>
    </location>
</feature>
<dbReference type="Gene3D" id="3.40.50.2000">
    <property type="entry name" value="Glycogen Phosphorylase B"/>
    <property type="match status" value="1"/>
</dbReference>
<organism evidence="2 3">
    <name type="scientific">Alteromonas halophila</name>
    <dbReference type="NCBI Taxonomy" id="516698"/>
    <lineage>
        <taxon>Bacteria</taxon>
        <taxon>Pseudomonadati</taxon>
        <taxon>Pseudomonadota</taxon>
        <taxon>Gammaproteobacteria</taxon>
        <taxon>Alteromonadales</taxon>
        <taxon>Alteromonadaceae</taxon>
        <taxon>Alteromonas/Salinimonas group</taxon>
        <taxon>Alteromonas</taxon>
    </lineage>
</organism>
<gene>
    <name evidence="2" type="ORF">GCM10007391_20880</name>
</gene>
<dbReference type="GO" id="GO:0016757">
    <property type="term" value="F:glycosyltransferase activity"/>
    <property type="evidence" value="ECO:0007669"/>
    <property type="project" value="InterPro"/>
</dbReference>
<accession>A0A918JMC4</accession>
<evidence type="ECO:0000259" key="1">
    <source>
        <dbReference type="Pfam" id="PF00534"/>
    </source>
</evidence>
<dbReference type="PANTHER" id="PTHR12526:SF630">
    <property type="entry name" value="GLYCOSYLTRANSFERASE"/>
    <property type="match status" value="1"/>
</dbReference>
<reference evidence="2" key="1">
    <citation type="journal article" date="2014" name="Int. J. Syst. Evol. Microbiol.">
        <title>Complete genome sequence of Corynebacterium casei LMG S-19264T (=DSM 44701T), isolated from a smear-ripened cheese.</title>
        <authorList>
            <consortium name="US DOE Joint Genome Institute (JGI-PGF)"/>
            <person name="Walter F."/>
            <person name="Albersmeier A."/>
            <person name="Kalinowski J."/>
            <person name="Ruckert C."/>
        </authorList>
    </citation>
    <scope>NUCLEOTIDE SEQUENCE</scope>
    <source>
        <strain evidence="2">KCTC 22164</strain>
    </source>
</reference>